<evidence type="ECO:0000256" key="1">
    <source>
        <dbReference type="ARBA" id="ARBA00009437"/>
    </source>
</evidence>
<dbReference type="Pfam" id="PF03466">
    <property type="entry name" value="LysR_substrate"/>
    <property type="match status" value="1"/>
</dbReference>
<keyword evidence="3" id="KW-0238">DNA-binding</keyword>
<comment type="similarity">
    <text evidence="1">Belongs to the LysR transcriptional regulatory family.</text>
</comment>
<keyword evidence="4" id="KW-0804">Transcription</keyword>
<dbReference type="AlphaFoldDB" id="A0A085GHS8"/>
<proteinExistence type="inferred from homology"/>
<dbReference type="OrthoDB" id="5723059at2"/>
<keyword evidence="2" id="KW-0805">Transcription regulation</keyword>
<dbReference type="eggNOG" id="COG0583">
    <property type="taxonomic scope" value="Bacteria"/>
</dbReference>
<dbReference type="SUPFAM" id="SSF46785">
    <property type="entry name" value="Winged helix' DNA-binding domain"/>
    <property type="match status" value="1"/>
</dbReference>
<evidence type="ECO:0000313" key="6">
    <source>
        <dbReference type="EMBL" id="KFC83273.1"/>
    </source>
</evidence>
<dbReference type="STRING" id="910964.GEAM_1343"/>
<accession>A0A085GHS8</accession>
<dbReference type="InterPro" id="IPR050176">
    <property type="entry name" value="LTTR"/>
</dbReference>
<evidence type="ECO:0000256" key="4">
    <source>
        <dbReference type="ARBA" id="ARBA00023163"/>
    </source>
</evidence>
<dbReference type="PANTHER" id="PTHR30579:SF7">
    <property type="entry name" value="HTH-TYPE TRANSCRIPTIONAL REGULATOR LRHA-RELATED"/>
    <property type="match status" value="1"/>
</dbReference>
<dbReference type="EMBL" id="JMPJ01000038">
    <property type="protein sequence ID" value="KFC83273.1"/>
    <property type="molecule type" value="Genomic_DNA"/>
</dbReference>
<dbReference type="InterPro" id="IPR036388">
    <property type="entry name" value="WH-like_DNA-bd_sf"/>
</dbReference>
<comment type="caution">
    <text evidence="6">The sequence shown here is derived from an EMBL/GenBank/DDBJ whole genome shotgun (WGS) entry which is preliminary data.</text>
</comment>
<keyword evidence="7" id="KW-1185">Reference proteome</keyword>
<organism evidence="6 7">
    <name type="scientific">Ewingella americana (strain ATCC 33852 / DSM 4580 / CCUG 14506 / JCM 5911 / LMG 7869 / NCTC 12157 / CDC 1468-78)</name>
    <dbReference type="NCBI Taxonomy" id="910964"/>
    <lineage>
        <taxon>Bacteria</taxon>
        <taxon>Pseudomonadati</taxon>
        <taxon>Pseudomonadota</taxon>
        <taxon>Gammaproteobacteria</taxon>
        <taxon>Enterobacterales</taxon>
        <taxon>Yersiniaceae</taxon>
        <taxon>Ewingella</taxon>
    </lineage>
</organism>
<dbReference type="RefSeq" id="WP_034789768.1">
    <property type="nucleotide sequence ID" value="NZ_JMPJ01000038.1"/>
</dbReference>
<evidence type="ECO:0000256" key="3">
    <source>
        <dbReference type="ARBA" id="ARBA00023125"/>
    </source>
</evidence>
<feature type="domain" description="HTH lysR-type" evidence="5">
    <location>
        <begin position="8"/>
        <end position="65"/>
    </location>
</feature>
<dbReference type="Proteomes" id="UP000028640">
    <property type="component" value="Unassembled WGS sequence"/>
</dbReference>
<protein>
    <submittedName>
        <fullName evidence="6">Transcriptional regulator</fullName>
    </submittedName>
</protein>
<dbReference type="GO" id="GO:0003677">
    <property type="term" value="F:DNA binding"/>
    <property type="evidence" value="ECO:0007669"/>
    <property type="project" value="UniProtKB-KW"/>
</dbReference>
<dbReference type="InterPro" id="IPR000847">
    <property type="entry name" value="LysR_HTH_N"/>
</dbReference>
<reference evidence="6 7" key="1">
    <citation type="submission" date="2014-05" db="EMBL/GenBank/DDBJ databases">
        <title>ATOL: Assembling a taxonomically balanced genome-scale reconstruction of the evolutionary history of the Enterobacteriaceae.</title>
        <authorList>
            <person name="Plunkett G.III."/>
            <person name="Neeno-Eckwall E.C."/>
            <person name="Glasner J.D."/>
            <person name="Perna N.T."/>
        </authorList>
    </citation>
    <scope>NUCLEOTIDE SEQUENCE [LARGE SCALE GENOMIC DNA]</scope>
    <source>
        <strain evidence="6 7">ATCC 33852</strain>
    </source>
</reference>
<dbReference type="Pfam" id="PF00126">
    <property type="entry name" value="HTH_1"/>
    <property type="match status" value="1"/>
</dbReference>
<evidence type="ECO:0000259" key="5">
    <source>
        <dbReference type="PROSITE" id="PS50931"/>
    </source>
</evidence>
<dbReference type="InterPro" id="IPR036390">
    <property type="entry name" value="WH_DNA-bd_sf"/>
</dbReference>
<dbReference type="GO" id="GO:0003700">
    <property type="term" value="F:DNA-binding transcription factor activity"/>
    <property type="evidence" value="ECO:0007669"/>
    <property type="project" value="InterPro"/>
</dbReference>
<dbReference type="GeneID" id="78379686"/>
<evidence type="ECO:0000256" key="2">
    <source>
        <dbReference type="ARBA" id="ARBA00023015"/>
    </source>
</evidence>
<name>A0A085GHS8_EWIA3</name>
<dbReference type="Gene3D" id="1.10.10.10">
    <property type="entry name" value="Winged helix-like DNA-binding domain superfamily/Winged helix DNA-binding domain"/>
    <property type="match status" value="1"/>
</dbReference>
<dbReference type="PROSITE" id="PS50931">
    <property type="entry name" value="HTH_LYSR"/>
    <property type="match status" value="1"/>
</dbReference>
<dbReference type="InterPro" id="IPR005119">
    <property type="entry name" value="LysR_subst-bd"/>
</dbReference>
<dbReference type="PANTHER" id="PTHR30579">
    <property type="entry name" value="TRANSCRIPTIONAL REGULATOR"/>
    <property type="match status" value="1"/>
</dbReference>
<dbReference type="SUPFAM" id="SSF53850">
    <property type="entry name" value="Periplasmic binding protein-like II"/>
    <property type="match status" value="1"/>
</dbReference>
<evidence type="ECO:0000313" key="7">
    <source>
        <dbReference type="Proteomes" id="UP000028640"/>
    </source>
</evidence>
<gene>
    <name evidence="6" type="ORF">GEAM_1343</name>
</gene>
<sequence>MTPITSTLDLDALRSFVVGIECGSFAQAAARLHRSTSAVSVHVKKLEQQCQAQLVKKQGRHLVLTPSGERLMGYAKRLLAVNDEALMSLRGALLQGSVQLGLQEDFGESFIPPVLGQFAKAHGGVQVTAHIARNQVLTQATESGEMDLALIWCQQPPHNAFTPLKRLPLRWISTPDFPLSDYLQRGEPVPLVMFDSPCLFRKCATDALDAAGIAWRVAFVSQSLGGIWAAVNAGLGITVRSAIGVPDSLTSTLSAQLPALPSMGIGLIQRQPKPSEVVEQLKQLLLLELERQL</sequence>
<dbReference type="Gene3D" id="3.40.190.10">
    <property type="entry name" value="Periplasmic binding protein-like II"/>
    <property type="match status" value="2"/>
</dbReference>